<proteinExistence type="predicted"/>
<organism evidence="1 2">
    <name type="scientific">Phyllostomus discolor</name>
    <name type="common">pale spear-nosed bat</name>
    <dbReference type="NCBI Taxonomy" id="89673"/>
    <lineage>
        <taxon>Eukaryota</taxon>
        <taxon>Metazoa</taxon>
        <taxon>Chordata</taxon>
        <taxon>Craniata</taxon>
        <taxon>Vertebrata</taxon>
        <taxon>Euteleostomi</taxon>
        <taxon>Mammalia</taxon>
        <taxon>Eutheria</taxon>
        <taxon>Laurasiatheria</taxon>
        <taxon>Chiroptera</taxon>
        <taxon>Yangochiroptera</taxon>
        <taxon>Phyllostomidae</taxon>
        <taxon>Phyllostominae</taxon>
        <taxon>Phyllostomus</taxon>
    </lineage>
</organism>
<dbReference type="Proteomes" id="UP000664940">
    <property type="component" value="Unassembled WGS sequence"/>
</dbReference>
<accession>A0A834ATN0</accession>
<reference evidence="1 2" key="1">
    <citation type="journal article" date="2020" name="Nature">
        <title>Six reference-quality genomes reveal evolution of bat adaptations.</title>
        <authorList>
            <person name="Jebb D."/>
            <person name="Huang Z."/>
            <person name="Pippel M."/>
            <person name="Hughes G.M."/>
            <person name="Lavrichenko K."/>
            <person name="Devanna P."/>
            <person name="Winkler S."/>
            <person name="Jermiin L.S."/>
            <person name="Skirmuntt E.C."/>
            <person name="Katzourakis A."/>
            <person name="Burkitt-Gray L."/>
            <person name="Ray D.A."/>
            <person name="Sullivan K.A.M."/>
            <person name="Roscito J.G."/>
            <person name="Kirilenko B.M."/>
            <person name="Davalos L.M."/>
            <person name="Corthals A.P."/>
            <person name="Power M.L."/>
            <person name="Jones G."/>
            <person name="Ransome R.D."/>
            <person name="Dechmann D.K.N."/>
            <person name="Locatelli A.G."/>
            <person name="Puechmaille S.J."/>
            <person name="Fedrigo O."/>
            <person name="Jarvis E.D."/>
            <person name="Hiller M."/>
            <person name="Vernes S.C."/>
            <person name="Myers E.W."/>
            <person name="Teeling E.C."/>
        </authorList>
    </citation>
    <scope>NUCLEOTIDE SEQUENCE [LARGE SCALE GENOMIC DNA]</scope>
    <source>
        <strain evidence="1">Bat1K_MPI-CBG_1</strain>
    </source>
</reference>
<comment type="caution">
    <text evidence="1">The sequence shown here is derived from an EMBL/GenBank/DDBJ whole genome shotgun (WGS) entry which is preliminary data.</text>
</comment>
<dbReference type="AlphaFoldDB" id="A0A834ATN0"/>
<dbReference type="EMBL" id="JABVXQ010000003">
    <property type="protein sequence ID" value="KAF6118419.1"/>
    <property type="molecule type" value="Genomic_DNA"/>
</dbReference>
<protein>
    <submittedName>
        <fullName evidence="1">EF-hand calcium binding domain 6</fullName>
    </submittedName>
</protein>
<gene>
    <name evidence="1" type="ORF">HJG60_004275</name>
</gene>
<name>A0A834ATN0_9CHIR</name>
<sequence length="72" mass="8333">MVALMKLLPRIHKSRNVCLEGDEPQQNECQHHQVGQHQGQGFNEQNGYYVRLALFVSSHEKTQRVKAPLFTM</sequence>
<evidence type="ECO:0000313" key="2">
    <source>
        <dbReference type="Proteomes" id="UP000664940"/>
    </source>
</evidence>
<evidence type="ECO:0000313" key="1">
    <source>
        <dbReference type="EMBL" id="KAF6118419.1"/>
    </source>
</evidence>